<feature type="domain" description="Excalibur calcium-binding" evidence="3">
    <location>
        <begin position="185"/>
        <end position="221"/>
    </location>
</feature>
<evidence type="ECO:0000256" key="1">
    <source>
        <dbReference type="SAM" id="MobiDB-lite"/>
    </source>
</evidence>
<name>A0A2M9Q4A9_9BACI</name>
<evidence type="ECO:0000256" key="2">
    <source>
        <dbReference type="SAM" id="Phobius"/>
    </source>
</evidence>
<sequence length="222" mass="24464">MNGCLTLIIVIIALAIIINFPLFTIGIALICWGIYEYKINKNLKAKSKLIPTIITLGCILSFSGCALTLTNDTKTENVESSKKDKEDVDENKAKQVETTSVENTTDTPTTTSDTKQESEQAPQIKKEEEKKELKEEPVVNNEQNQEVNSSSNNTSNSGASGTQPSSNSQETVNTVTTPSTPQKEYFKNCTELRKVYPSGVPANHPAYASKHDRDKDGWACER</sequence>
<comment type="caution">
    <text evidence="4">The sequence shown here is derived from an EMBL/GenBank/DDBJ whole genome shotgun (WGS) entry which is preliminary data.</text>
</comment>
<feature type="region of interest" description="Disordered" evidence="1">
    <location>
        <begin position="74"/>
        <end position="184"/>
    </location>
</feature>
<dbReference type="Proteomes" id="UP000232101">
    <property type="component" value="Unassembled WGS sequence"/>
</dbReference>
<dbReference type="Pfam" id="PF05901">
    <property type="entry name" value="Excalibur"/>
    <property type="match status" value="1"/>
</dbReference>
<dbReference type="SMART" id="SM00894">
    <property type="entry name" value="Excalibur"/>
    <property type="match status" value="1"/>
</dbReference>
<keyword evidence="2" id="KW-1133">Transmembrane helix</keyword>
<feature type="compositionally biased region" description="Polar residues" evidence="1">
    <location>
        <begin position="163"/>
        <end position="182"/>
    </location>
</feature>
<feature type="compositionally biased region" description="Basic and acidic residues" evidence="1">
    <location>
        <begin position="209"/>
        <end position="222"/>
    </location>
</feature>
<keyword evidence="2" id="KW-0812">Transmembrane</keyword>
<dbReference type="RefSeq" id="WP_100543563.1">
    <property type="nucleotide sequence ID" value="NZ_CP158849.1"/>
</dbReference>
<dbReference type="EMBL" id="PHQY01000646">
    <property type="protein sequence ID" value="PJO42917.1"/>
    <property type="molecule type" value="Genomic_DNA"/>
</dbReference>
<keyword evidence="2" id="KW-0472">Membrane</keyword>
<evidence type="ECO:0000313" key="4">
    <source>
        <dbReference type="EMBL" id="PJO42917.1"/>
    </source>
</evidence>
<proteinExistence type="predicted"/>
<dbReference type="InterPro" id="IPR008613">
    <property type="entry name" value="Excalibur_Ca-bd_domain"/>
</dbReference>
<feature type="compositionally biased region" description="Low complexity" evidence="1">
    <location>
        <begin position="139"/>
        <end position="162"/>
    </location>
</feature>
<protein>
    <recommendedName>
        <fullName evidence="3">Excalibur calcium-binding domain-containing protein</fullName>
    </recommendedName>
</protein>
<feature type="transmembrane region" description="Helical" evidence="2">
    <location>
        <begin position="49"/>
        <end position="69"/>
    </location>
</feature>
<evidence type="ECO:0000313" key="5">
    <source>
        <dbReference type="Proteomes" id="UP000232101"/>
    </source>
</evidence>
<accession>A0A2M9Q4A9</accession>
<feature type="region of interest" description="Disordered" evidence="1">
    <location>
        <begin position="197"/>
        <end position="222"/>
    </location>
</feature>
<reference evidence="4 5" key="1">
    <citation type="submission" date="2017-11" db="EMBL/GenBank/DDBJ databases">
        <title>Bacterial isolate from king chilli rhizosphere.</title>
        <authorList>
            <person name="Takhelmayum P."/>
            <person name="Sarangthem I."/>
        </authorList>
    </citation>
    <scope>NUCLEOTIDE SEQUENCE [LARGE SCALE GENOMIC DNA]</scope>
    <source>
        <strain evidence="5">t26</strain>
    </source>
</reference>
<feature type="compositionally biased region" description="Low complexity" evidence="1">
    <location>
        <begin position="96"/>
        <end position="113"/>
    </location>
</feature>
<dbReference type="AlphaFoldDB" id="A0A2M9Q4A9"/>
<feature type="compositionally biased region" description="Basic and acidic residues" evidence="1">
    <location>
        <begin position="114"/>
        <end position="137"/>
    </location>
</feature>
<gene>
    <name evidence="4" type="ORF">CWD94_14130</name>
</gene>
<feature type="transmembrane region" description="Helical" evidence="2">
    <location>
        <begin position="6"/>
        <end position="37"/>
    </location>
</feature>
<feature type="compositionally biased region" description="Basic and acidic residues" evidence="1">
    <location>
        <begin position="74"/>
        <end position="95"/>
    </location>
</feature>
<organism evidence="4 5">
    <name type="scientific">Lysinibacillus xylanilyticus</name>
    <dbReference type="NCBI Taxonomy" id="582475"/>
    <lineage>
        <taxon>Bacteria</taxon>
        <taxon>Bacillati</taxon>
        <taxon>Bacillota</taxon>
        <taxon>Bacilli</taxon>
        <taxon>Bacillales</taxon>
        <taxon>Bacillaceae</taxon>
        <taxon>Lysinibacillus</taxon>
    </lineage>
</organism>
<evidence type="ECO:0000259" key="3">
    <source>
        <dbReference type="SMART" id="SM00894"/>
    </source>
</evidence>